<evidence type="ECO:0000313" key="2">
    <source>
        <dbReference type="Proteomes" id="UP001156691"/>
    </source>
</evidence>
<protein>
    <submittedName>
        <fullName evidence="1">Uncharacterized protein</fullName>
    </submittedName>
</protein>
<accession>A0ABQ5W429</accession>
<dbReference type="Proteomes" id="UP001156691">
    <property type="component" value="Unassembled WGS sequence"/>
</dbReference>
<gene>
    <name evidence="1" type="ORF">GCM10010862_18130</name>
</gene>
<evidence type="ECO:0000313" key="1">
    <source>
        <dbReference type="EMBL" id="GLQ54554.1"/>
    </source>
</evidence>
<proteinExistence type="predicted"/>
<dbReference type="EMBL" id="BSNS01000008">
    <property type="protein sequence ID" value="GLQ54554.1"/>
    <property type="molecule type" value="Genomic_DNA"/>
</dbReference>
<sequence length="58" mass="6020">MQAVGIVGAIGEDLARCQASDELASRCHVVLLAGSDLEADRQAERVYDSMDLGAEAAA</sequence>
<comment type="caution">
    <text evidence="1">The sequence shown here is derived from an EMBL/GenBank/DDBJ whole genome shotgun (WGS) entry which is preliminary data.</text>
</comment>
<organism evidence="1 2">
    <name type="scientific">Devosia nitrariae</name>
    <dbReference type="NCBI Taxonomy" id="2071872"/>
    <lineage>
        <taxon>Bacteria</taxon>
        <taxon>Pseudomonadati</taxon>
        <taxon>Pseudomonadota</taxon>
        <taxon>Alphaproteobacteria</taxon>
        <taxon>Hyphomicrobiales</taxon>
        <taxon>Devosiaceae</taxon>
        <taxon>Devosia</taxon>
    </lineage>
</organism>
<name>A0ABQ5W429_9HYPH</name>
<reference evidence="2" key="1">
    <citation type="journal article" date="2019" name="Int. J. Syst. Evol. Microbiol.">
        <title>The Global Catalogue of Microorganisms (GCM) 10K type strain sequencing project: providing services to taxonomists for standard genome sequencing and annotation.</title>
        <authorList>
            <consortium name="The Broad Institute Genomics Platform"/>
            <consortium name="The Broad Institute Genome Sequencing Center for Infectious Disease"/>
            <person name="Wu L."/>
            <person name="Ma J."/>
        </authorList>
    </citation>
    <scope>NUCLEOTIDE SEQUENCE [LARGE SCALE GENOMIC DNA]</scope>
    <source>
        <strain evidence="2">NBRC 112416</strain>
    </source>
</reference>
<keyword evidence="2" id="KW-1185">Reference proteome</keyword>